<name>A0AA96ELA1_9CAUD</name>
<dbReference type="EMBL" id="OR338916">
    <property type="protein sequence ID" value="WNL49480.1"/>
    <property type="molecule type" value="Genomic_DNA"/>
</dbReference>
<organism evidence="1 2">
    <name type="scientific">Bacillus phage DZ1</name>
    <dbReference type="NCBI Taxonomy" id="3075862"/>
    <lineage>
        <taxon>Viruses</taxon>
        <taxon>Duplodnaviria</taxon>
        <taxon>Heunggongvirae</taxon>
        <taxon>Uroviricota</taxon>
        <taxon>Caudoviricetes</taxon>
        <taxon>Ehrlichviridae</taxon>
        <taxon>Dazunavirus</taxon>
        <taxon>Dazunavirus DZ1</taxon>
    </lineage>
</organism>
<dbReference type="Proteomes" id="UP001304814">
    <property type="component" value="Segment"/>
</dbReference>
<evidence type="ECO:0000313" key="2">
    <source>
        <dbReference type="Proteomes" id="UP001304814"/>
    </source>
</evidence>
<reference evidence="1 2" key="1">
    <citation type="submission" date="2023-07" db="EMBL/GenBank/DDBJ databases">
        <title>Isolation and characterization of Bacillus cereus bacteriophage DZ1 and its application in foods.</title>
        <authorList>
            <person name="Huang Z."/>
            <person name="Ding Y."/>
            <person name="Wu Q."/>
        </authorList>
    </citation>
    <scope>NUCLEOTIDE SEQUENCE [LARGE SCALE GENOMIC DNA]</scope>
</reference>
<sequence>MSDMANHFLGKRLVEVGWKHRTEWSYKNPFVLASLYYTEGMSTVELAELFECEQRTIRRYMNYYGLPRFTKQFSLLVKHHGMAGAKKLMKPEYSPLGNPFELKLGRA</sequence>
<protein>
    <submittedName>
        <fullName evidence="1">Uncharacterized protein</fullName>
    </submittedName>
</protein>
<proteinExistence type="predicted"/>
<accession>A0AA96ELA1</accession>
<evidence type="ECO:0000313" key="1">
    <source>
        <dbReference type="EMBL" id="WNL49480.1"/>
    </source>
</evidence>
<keyword evidence="2" id="KW-1185">Reference proteome</keyword>